<keyword evidence="1 4" id="KW-0378">Hydrolase</keyword>
<comment type="caution">
    <text evidence="4">Lacks conserved residue(s) required for the propagation of feature annotation.</text>
</comment>
<feature type="short sequence motif" description="DGA/G" evidence="4">
    <location>
        <begin position="162"/>
        <end position="164"/>
    </location>
</feature>
<dbReference type="SUPFAM" id="SSF52151">
    <property type="entry name" value="FabD/lysophospholipase-like"/>
    <property type="match status" value="1"/>
</dbReference>
<sequence length="325" mass="33894">MTMDADAEAPPVLGLTLGGGIARGWAHIGVLRALDAAGIRPQVVCGTSVGALAGAAHLSGRLDVLEAWALGLNRQRMIAYLDFGLGQPSLISGRKLGRLLDQSFGDLRIEDLGVPFGALCVDLFTGHEVCLTKGRVSEVIQASYALPGVFPPRRVGRHMLVDGALVNPVPVSVCRALGAEVVIAVNLNGDIMGKTRVPGGGYAHIAGFDVLELMPGGGLLSGINGIARKLFRRDPNAPSLFGVMMASLNIVLDRTGRSRLAAEPPDVLIAPKLGHIGSAEFDRAAEMIDLGYEAAEAAIPDIREALRVTSYGLEPGAPPPEAAPK</sequence>
<evidence type="ECO:0000256" key="3">
    <source>
        <dbReference type="ARBA" id="ARBA00023098"/>
    </source>
</evidence>
<dbReference type="Proteomes" id="UP001262410">
    <property type="component" value="Unassembled WGS sequence"/>
</dbReference>
<dbReference type="InterPro" id="IPR050301">
    <property type="entry name" value="NTE"/>
</dbReference>
<proteinExistence type="predicted"/>
<evidence type="ECO:0000256" key="4">
    <source>
        <dbReference type="PROSITE-ProRule" id="PRU01161"/>
    </source>
</evidence>
<dbReference type="RefSeq" id="WP_309799732.1">
    <property type="nucleotide sequence ID" value="NZ_JAVDPW010000010.1"/>
</dbReference>
<dbReference type="Pfam" id="PF01734">
    <property type="entry name" value="Patatin"/>
    <property type="match status" value="1"/>
</dbReference>
<comment type="caution">
    <text evidence="6">The sequence shown here is derived from an EMBL/GenBank/DDBJ whole genome shotgun (WGS) entry which is preliminary data.</text>
</comment>
<keyword evidence="3 4" id="KW-0443">Lipid metabolism</keyword>
<protein>
    <submittedName>
        <fullName evidence="6">NTE family protein</fullName>
    </submittedName>
</protein>
<evidence type="ECO:0000313" key="6">
    <source>
        <dbReference type="EMBL" id="MDR6293083.1"/>
    </source>
</evidence>
<gene>
    <name evidence="6" type="ORF">E9232_005628</name>
</gene>
<evidence type="ECO:0000256" key="2">
    <source>
        <dbReference type="ARBA" id="ARBA00022963"/>
    </source>
</evidence>
<dbReference type="InterPro" id="IPR016035">
    <property type="entry name" value="Acyl_Trfase/lysoPLipase"/>
</dbReference>
<dbReference type="Gene3D" id="3.40.1090.10">
    <property type="entry name" value="Cytosolic phospholipase A2 catalytic domain"/>
    <property type="match status" value="1"/>
</dbReference>
<dbReference type="EMBL" id="JAVDPW010000010">
    <property type="protein sequence ID" value="MDR6293083.1"/>
    <property type="molecule type" value="Genomic_DNA"/>
</dbReference>
<reference evidence="6 7" key="1">
    <citation type="submission" date="2023-07" db="EMBL/GenBank/DDBJ databases">
        <title>Sorghum-associated microbial communities from plants grown in Nebraska, USA.</title>
        <authorList>
            <person name="Schachtman D."/>
        </authorList>
    </citation>
    <scope>NUCLEOTIDE SEQUENCE [LARGE SCALE GENOMIC DNA]</scope>
    <source>
        <strain evidence="6 7">584</strain>
    </source>
</reference>
<dbReference type="PANTHER" id="PTHR14226:SF76">
    <property type="entry name" value="NTE FAMILY PROTEIN RSSA"/>
    <property type="match status" value="1"/>
</dbReference>
<dbReference type="InterPro" id="IPR002641">
    <property type="entry name" value="PNPLA_dom"/>
</dbReference>
<name>A0ABU1JWU2_9PROT</name>
<dbReference type="PROSITE" id="PS51635">
    <property type="entry name" value="PNPLA"/>
    <property type="match status" value="1"/>
</dbReference>
<feature type="domain" description="PNPLA" evidence="5">
    <location>
        <begin position="15"/>
        <end position="175"/>
    </location>
</feature>
<dbReference type="PANTHER" id="PTHR14226">
    <property type="entry name" value="NEUROPATHY TARGET ESTERASE/SWISS CHEESE D.MELANOGASTER"/>
    <property type="match status" value="1"/>
</dbReference>
<keyword evidence="2 4" id="KW-0442">Lipid degradation</keyword>
<evidence type="ECO:0000313" key="7">
    <source>
        <dbReference type="Proteomes" id="UP001262410"/>
    </source>
</evidence>
<feature type="active site" description="Proton acceptor" evidence="4">
    <location>
        <position position="162"/>
    </location>
</feature>
<accession>A0ABU1JWU2</accession>
<evidence type="ECO:0000256" key="1">
    <source>
        <dbReference type="ARBA" id="ARBA00022801"/>
    </source>
</evidence>
<keyword evidence="7" id="KW-1185">Reference proteome</keyword>
<feature type="short sequence motif" description="GXSXG" evidence="4">
    <location>
        <begin position="46"/>
        <end position="50"/>
    </location>
</feature>
<evidence type="ECO:0000259" key="5">
    <source>
        <dbReference type="PROSITE" id="PS51635"/>
    </source>
</evidence>
<feature type="active site" description="Nucleophile" evidence="4">
    <location>
        <position position="48"/>
    </location>
</feature>
<organism evidence="6 7">
    <name type="scientific">Inquilinus ginsengisoli</name>
    <dbReference type="NCBI Taxonomy" id="363840"/>
    <lineage>
        <taxon>Bacteria</taxon>
        <taxon>Pseudomonadati</taxon>
        <taxon>Pseudomonadota</taxon>
        <taxon>Alphaproteobacteria</taxon>
        <taxon>Rhodospirillales</taxon>
        <taxon>Rhodospirillaceae</taxon>
        <taxon>Inquilinus</taxon>
    </lineage>
</organism>